<reference evidence="2 3" key="1">
    <citation type="journal article" date="2009" name="Appl. Environ. Microbiol.">
        <title>Three genomes from the phylum Acidobacteria provide insight into the lifestyles of these microorganisms in soils.</title>
        <authorList>
            <person name="Ward N.L."/>
            <person name="Challacombe J.F."/>
            <person name="Janssen P.H."/>
            <person name="Henrissat B."/>
            <person name="Coutinho P.M."/>
            <person name="Wu M."/>
            <person name="Xie G."/>
            <person name="Haft D.H."/>
            <person name="Sait M."/>
            <person name="Badger J."/>
            <person name="Barabote R.D."/>
            <person name="Bradley B."/>
            <person name="Brettin T.S."/>
            <person name="Brinkac L.M."/>
            <person name="Bruce D."/>
            <person name="Creasy T."/>
            <person name="Daugherty S.C."/>
            <person name="Davidsen T.M."/>
            <person name="DeBoy R.T."/>
            <person name="Detter J.C."/>
            <person name="Dodson R.J."/>
            <person name="Durkin A.S."/>
            <person name="Ganapathy A."/>
            <person name="Gwinn-Giglio M."/>
            <person name="Han C.S."/>
            <person name="Khouri H."/>
            <person name="Kiss H."/>
            <person name="Kothari S.P."/>
            <person name="Madupu R."/>
            <person name="Nelson K.E."/>
            <person name="Nelson W.C."/>
            <person name="Paulsen I."/>
            <person name="Penn K."/>
            <person name="Ren Q."/>
            <person name="Rosovitz M.J."/>
            <person name="Selengut J.D."/>
            <person name="Shrivastava S."/>
            <person name="Sullivan S.A."/>
            <person name="Tapia R."/>
            <person name="Thompson L.S."/>
            <person name="Watkins K.L."/>
            <person name="Yang Q."/>
            <person name="Yu C."/>
            <person name="Zafar N."/>
            <person name="Zhou L."/>
            <person name="Kuske C.R."/>
        </authorList>
    </citation>
    <scope>NUCLEOTIDE SEQUENCE [LARGE SCALE GENOMIC DNA]</scope>
    <source>
        <strain evidence="2 3">Ellin345</strain>
    </source>
</reference>
<dbReference type="SUPFAM" id="SSF53756">
    <property type="entry name" value="UDP-Glycosyltransferase/glycogen phosphorylase"/>
    <property type="match status" value="1"/>
</dbReference>
<dbReference type="KEGG" id="aba:Acid345_3262"/>
<dbReference type="HOGENOM" id="CLU_048101_0_0_0"/>
<organism evidence="2 3">
    <name type="scientific">Koribacter versatilis (strain Ellin345)</name>
    <dbReference type="NCBI Taxonomy" id="204669"/>
    <lineage>
        <taxon>Bacteria</taxon>
        <taxon>Pseudomonadati</taxon>
        <taxon>Acidobacteriota</taxon>
        <taxon>Terriglobia</taxon>
        <taxon>Terriglobales</taxon>
        <taxon>Candidatus Korobacteraceae</taxon>
        <taxon>Candidatus Korobacter</taxon>
    </lineage>
</organism>
<gene>
    <name evidence="2" type="ordered locus">Acid345_3262</name>
</gene>
<dbReference type="Proteomes" id="UP000002432">
    <property type="component" value="Chromosome"/>
</dbReference>
<dbReference type="Gene3D" id="3.40.50.2000">
    <property type="entry name" value="Glycogen Phosphorylase B"/>
    <property type="match status" value="1"/>
</dbReference>
<dbReference type="InterPro" id="IPR055259">
    <property type="entry name" value="YkvP/CgeB_Glyco_trans-like"/>
</dbReference>
<dbReference type="RefSeq" id="WP_011524062.1">
    <property type="nucleotide sequence ID" value="NC_008009.1"/>
</dbReference>
<sequence>MKIFVFGSSLVSSYWNGAATYYRGIYKNLAALGCEIIFAEPDIYKRQQNRDPGDYSYAKSLVYRTPDDIDWLLRLASDSDLVIKHSGIGAEDALLERRVLDCRSPRTRVAFWDVDAPATLSSVEAEPLNPFRACIPEYDFVFTYGGGPPIVQRYLQLGAKNCHPVYNALEPESHHPADPSSDFACDLVFVGNRLPDRERRVEQFFLRTAELAPECKFILGGEGWGNKELPPNVRWIGHVRTGDHNRVNCSARMVLNINRESMADVGFSPPTRVFEAAGAGACLITDHWKGIETFFEPGNEILVASSADEIVHLLRTTPPKKARAIGQAMRTHALRDHLYAQRAELAMSIFRSSAPQRERHELRQAV</sequence>
<dbReference type="OrthoDB" id="9813806at2"/>
<dbReference type="STRING" id="204669.Acid345_3262"/>
<dbReference type="Pfam" id="PF13524">
    <property type="entry name" value="Glyco_trans_1_2"/>
    <property type="match status" value="1"/>
</dbReference>
<accession>Q1ILI7</accession>
<proteinExistence type="predicted"/>
<protein>
    <recommendedName>
        <fullName evidence="1">Spore protein YkvP/CgeB glycosyl transferase-like domain-containing protein</fullName>
    </recommendedName>
</protein>
<dbReference type="EMBL" id="CP000360">
    <property type="protein sequence ID" value="ABF42263.1"/>
    <property type="molecule type" value="Genomic_DNA"/>
</dbReference>
<keyword evidence="3" id="KW-1185">Reference proteome</keyword>
<dbReference type="AlphaFoldDB" id="Q1ILI7"/>
<evidence type="ECO:0000313" key="3">
    <source>
        <dbReference type="Proteomes" id="UP000002432"/>
    </source>
</evidence>
<evidence type="ECO:0000313" key="2">
    <source>
        <dbReference type="EMBL" id="ABF42263.1"/>
    </source>
</evidence>
<dbReference type="eggNOG" id="COG4641">
    <property type="taxonomic scope" value="Bacteria"/>
</dbReference>
<feature type="domain" description="Spore protein YkvP/CgeB glycosyl transferase-like" evidence="1">
    <location>
        <begin position="200"/>
        <end position="345"/>
    </location>
</feature>
<dbReference type="EnsemblBacteria" id="ABF42263">
    <property type="protein sequence ID" value="ABF42263"/>
    <property type="gene ID" value="Acid345_3262"/>
</dbReference>
<evidence type="ECO:0000259" key="1">
    <source>
        <dbReference type="Pfam" id="PF13524"/>
    </source>
</evidence>
<name>Q1ILI7_KORVE</name>